<feature type="transmembrane region" description="Helical" evidence="1">
    <location>
        <begin position="113"/>
        <end position="133"/>
    </location>
</feature>
<keyword evidence="1" id="KW-0472">Membrane</keyword>
<accession>A0A0G0C0H8</accession>
<name>A0A0G0C0H8_UNCC3</name>
<reference evidence="2 3" key="1">
    <citation type="journal article" date="2015" name="Nature">
        <title>rRNA introns, odd ribosomes, and small enigmatic genomes across a large radiation of phyla.</title>
        <authorList>
            <person name="Brown C.T."/>
            <person name="Hug L.A."/>
            <person name="Thomas B.C."/>
            <person name="Sharon I."/>
            <person name="Castelle C.J."/>
            <person name="Singh A."/>
            <person name="Wilkins M.J."/>
            <person name="Williams K.H."/>
            <person name="Banfield J.F."/>
        </authorList>
    </citation>
    <scope>NUCLEOTIDE SEQUENCE [LARGE SCALE GENOMIC DNA]</scope>
</reference>
<organism evidence="2 3">
    <name type="scientific">candidate division CPR3 bacterium GW2011_GWF2_35_18</name>
    <dbReference type="NCBI Taxonomy" id="1618350"/>
    <lineage>
        <taxon>Bacteria</taxon>
        <taxon>Bacteria division CPR3</taxon>
    </lineage>
</organism>
<feature type="transmembrane region" description="Helical" evidence="1">
    <location>
        <begin position="48"/>
        <end position="67"/>
    </location>
</feature>
<dbReference type="Proteomes" id="UP000034581">
    <property type="component" value="Unassembled WGS sequence"/>
</dbReference>
<gene>
    <name evidence="2" type="ORF">UR67_C0004G0003</name>
</gene>
<keyword evidence="1" id="KW-1133">Transmembrane helix</keyword>
<dbReference type="EMBL" id="LBQB01000004">
    <property type="protein sequence ID" value="KKP69606.1"/>
    <property type="molecule type" value="Genomic_DNA"/>
</dbReference>
<evidence type="ECO:0000256" key="1">
    <source>
        <dbReference type="SAM" id="Phobius"/>
    </source>
</evidence>
<comment type="caution">
    <text evidence="2">The sequence shown here is derived from an EMBL/GenBank/DDBJ whole genome shotgun (WGS) entry which is preliminary data.</text>
</comment>
<proteinExistence type="predicted"/>
<protein>
    <submittedName>
        <fullName evidence="2">YGGT family protein</fullName>
    </submittedName>
</protein>
<dbReference type="STRING" id="1618350.UR67_C0004G0003"/>
<feature type="transmembrane region" description="Helical" evidence="1">
    <location>
        <begin position="79"/>
        <end position="101"/>
    </location>
</feature>
<keyword evidence="1" id="KW-0812">Transmembrane</keyword>
<evidence type="ECO:0000313" key="2">
    <source>
        <dbReference type="EMBL" id="KKP69606.1"/>
    </source>
</evidence>
<sequence>MTEIIKKTTTSQGNELNPVMNTTAKRESTSVVDTPVTKKATSLQTTGYLIYFFFGLLEVLLLFRLVLKFTGASTGSTFVDFIYGITGIFLLPFDGIFRTIFSQGAETTSALEPSTLVGIIVYAILAWGIVKLLRVLSGKQQPGEEEAGEEQQTN</sequence>
<evidence type="ECO:0000313" key="3">
    <source>
        <dbReference type="Proteomes" id="UP000034581"/>
    </source>
</evidence>
<dbReference type="AlphaFoldDB" id="A0A0G0C0H8"/>